<dbReference type="InterPro" id="IPR053737">
    <property type="entry name" value="Type_II_TA_Toxin"/>
</dbReference>
<dbReference type="RefSeq" id="WP_104968071.1">
    <property type="nucleotide sequence ID" value="NZ_CP025536.1"/>
</dbReference>
<evidence type="ECO:0000313" key="3">
    <source>
        <dbReference type="Proteomes" id="UP000238956"/>
    </source>
</evidence>
<dbReference type="PANTHER" id="PTHR39426:SF1">
    <property type="entry name" value="HOMOLOGY TO DEATH-ON-CURING PROTEIN OF PHAGE P1"/>
    <property type="match status" value="1"/>
</dbReference>
<dbReference type="Proteomes" id="UP000238956">
    <property type="component" value="Chromosome"/>
</dbReference>
<reference evidence="2 3" key="1">
    <citation type="submission" date="2017-12" db="EMBL/GenBank/DDBJ databases">
        <authorList>
            <person name="Hurst M.R.H."/>
        </authorList>
    </citation>
    <scope>NUCLEOTIDE SEQUENCE [LARGE SCALE GENOMIC DNA]</scope>
    <source>
        <strain evidence="2 3">TH11417</strain>
    </source>
</reference>
<dbReference type="OrthoDB" id="9802752at2"/>
<dbReference type="Pfam" id="PF02661">
    <property type="entry name" value="Fic"/>
    <property type="match status" value="1"/>
</dbReference>
<evidence type="ECO:0000259" key="1">
    <source>
        <dbReference type="PROSITE" id="PS51459"/>
    </source>
</evidence>
<organism evidence="2 3">
    <name type="scientific">Streptococcus pluranimalium</name>
    <dbReference type="NCBI Taxonomy" id="82348"/>
    <lineage>
        <taxon>Bacteria</taxon>
        <taxon>Bacillati</taxon>
        <taxon>Bacillota</taxon>
        <taxon>Bacilli</taxon>
        <taxon>Lactobacillales</taxon>
        <taxon>Streptococcaceae</taxon>
        <taxon>Streptococcus</taxon>
    </lineage>
</organism>
<dbReference type="NCBIfam" id="TIGR01550">
    <property type="entry name" value="DOC_P1"/>
    <property type="match status" value="1"/>
</dbReference>
<dbReference type="KEGG" id="splr:C0J00_06305"/>
<proteinExistence type="predicted"/>
<gene>
    <name evidence="2" type="ORF">C0J00_06305</name>
</gene>
<dbReference type="GO" id="GO:0016301">
    <property type="term" value="F:kinase activity"/>
    <property type="evidence" value="ECO:0007669"/>
    <property type="project" value="InterPro"/>
</dbReference>
<feature type="domain" description="Fido" evidence="1">
    <location>
        <begin position="4"/>
        <end position="122"/>
    </location>
</feature>
<keyword evidence="3" id="KW-1185">Reference proteome</keyword>
<dbReference type="Gene3D" id="1.20.120.1870">
    <property type="entry name" value="Fic/DOC protein, Fido domain"/>
    <property type="match status" value="1"/>
</dbReference>
<reference evidence="2 3" key="2">
    <citation type="submission" date="2018-02" db="EMBL/GenBank/DDBJ databases">
        <title>Whole genome sequencing analysis of Streptococcus pluranimalium isolated from cattle infected mastitis in China.</title>
        <authorList>
            <person name="Zhang J.-R."/>
            <person name="Hu G.-Z."/>
        </authorList>
    </citation>
    <scope>NUCLEOTIDE SEQUENCE [LARGE SCALE GENOMIC DNA]</scope>
    <source>
        <strain evidence="2 3">TH11417</strain>
    </source>
</reference>
<dbReference type="PANTHER" id="PTHR39426">
    <property type="entry name" value="HOMOLOGY TO DEATH-ON-CURING PROTEIN OF PHAGE P1"/>
    <property type="match status" value="1"/>
</dbReference>
<dbReference type="SUPFAM" id="SSF140931">
    <property type="entry name" value="Fic-like"/>
    <property type="match status" value="1"/>
</dbReference>
<evidence type="ECO:0000313" key="2">
    <source>
        <dbReference type="EMBL" id="AUW96746.1"/>
    </source>
</evidence>
<dbReference type="EMBL" id="CP025536">
    <property type="protein sequence ID" value="AUW96746.1"/>
    <property type="molecule type" value="Genomic_DNA"/>
</dbReference>
<dbReference type="InterPro" id="IPR036597">
    <property type="entry name" value="Fido-like_dom_sf"/>
</dbReference>
<protein>
    <submittedName>
        <fullName evidence="2">Type II toxin-antitoxin system death-on-curing family toxin</fullName>
    </submittedName>
</protein>
<name>A0A2L0D4K9_9STRE</name>
<accession>A0A2L0D4K9</accession>
<dbReference type="PIRSF" id="PIRSF018297">
    <property type="entry name" value="Doc"/>
    <property type="match status" value="1"/>
</dbReference>
<dbReference type="InterPro" id="IPR003812">
    <property type="entry name" value="Fido"/>
</dbReference>
<dbReference type="InterPro" id="IPR006440">
    <property type="entry name" value="Doc"/>
</dbReference>
<dbReference type="AlphaFoldDB" id="A0A2L0D4K9"/>
<sequence>MKRLTDDHIIRLHSQLIGATGGLDGVKDRGLISSSLASAFSTYFGVEKYSTLEEKAARLCYSLVKNHAFLDGNKRIGVFAMLVFLEINGIVLEVTDDELVWLGLGLADGQLDYEQVLEFIRNH</sequence>
<dbReference type="PROSITE" id="PS51459">
    <property type="entry name" value="FIDO"/>
    <property type="match status" value="1"/>
</dbReference>
<dbReference type="GeneID" id="98393520"/>